<reference evidence="1" key="2">
    <citation type="submission" date="2021-08" db="EMBL/GenBank/DDBJ databases">
        <authorList>
            <person name="Tani A."/>
            <person name="Ola A."/>
            <person name="Ogura Y."/>
            <person name="Katsura K."/>
            <person name="Hayashi T."/>
        </authorList>
    </citation>
    <scope>NUCLEOTIDE SEQUENCE</scope>
    <source>
        <strain evidence="1">LMG 23639</strain>
    </source>
</reference>
<keyword evidence="2" id="KW-1185">Reference proteome</keyword>
<evidence type="ECO:0000313" key="1">
    <source>
        <dbReference type="EMBL" id="GJE06358.1"/>
    </source>
</evidence>
<protein>
    <submittedName>
        <fullName evidence="1">Uncharacterized protein</fullName>
    </submittedName>
</protein>
<accession>A0ABQ4SV74</accession>
<reference evidence="1" key="1">
    <citation type="journal article" date="2021" name="Front. Microbiol.">
        <title>Comprehensive Comparative Genomics and Phenotyping of Methylobacterium Species.</title>
        <authorList>
            <person name="Alessa O."/>
            <person name="Ogura Y."/>
            <person name="Fujitani Y."/>
            <person name="Takami H."/>
            <person name="Hayashi T."/>
            <person name="Sahin N."/>
            <person name="Tani A."/>
        </authorList>
    </citation>
    <scope>NUCLEOTIDE SEQUENCE</scope>
    <source>
        <strain evidence="1">LMG 23639</strain>
    </source>
</reference>
<dbReference type="RefSeq" id="WP_238275028.1">
    <property type="nucleotide sequence ID" value="NZ_BPQR01000027.1"/>
</dbReference>
<organism evidence="1 2">
    <name type="scientific">Methylobacterium jeotgali</name>
    <dbReference type="NCBI Taxonomy" id="381630"/>
    <lineage>
        <taxon>Bacteria</taxon>
        <taxon>Pseudomonadati</taxon>
        <taxon>Pseudomonadota</taxon>
        <taxon>Alphaproteobacteria</taxon>
        <taxon>Hyphomicrobiales</taxon>
        <taxon>Methylobacteriaceae</taxon>
        <taxon>Methylobacterium</taxon>
    </lineage>
</organism>
<gene>
    <name evidence="1" type="ORF">AOPFMNJM_1674</name>
</gene>
<name>A0ABQ4SV74_9HYPH</name>
<comment type="caution">
    <text evidence="1">The sequence shown here is derived from an EMBL/GenBank/DDBJ whole genome shotgun (WGS) entry which is preliminary data.</text>
</comment>
<evidence type="ECO:0000313" key="2">
    <source>
        <dbReference type="Proteomes" id="UP001055102"/>
    </source>
</evidence>
<dbReference type="Proteomes" id="UP001055102">
    <property type="component" value="Unassembled WGS sequence"/>
</dbReference>
<proteinExistence type="predicted"/>
<sequence length="128" mass="14084">MTQPAIPPSYGPRQAQPLDLILEQHGAADWAWFDGPDPKDKRGSWEERLEERAAGAAAAAAAVMATPEGRELVEYLADITVRRPLFVLGMPDPLLYAATREGQNGLFFTLLKLIAMGRQEQSHVREGT</sequence>
<dbReference type="EMBL" id="BPQR01000027">
    <property type="protein sequence ID" value="GJE06358.1"/>
    <property type="molecule type" value="Genomic_DNA"/>
</dbReference>